<sequence>MNDTSISHLCPDDTMRDAIDAMQADDAAAIRLLTDAAGCWPNDHRIRFLRGAVHAASHRYDEARVDFETSLELAPAFLIARFMLGFLDLTHGNAPRAADSWQALDMLPEGHTLRMLKAGLLDLANDRFDTAIAQLRAGMSSNEDYPLINRYISAVIELIETPAHSEESSATGILRYNDRASSTFH</sequence>
<proteinExistence type="predicted"/>
<reference evidence="1 2" key="1">
    <citation type="submission" date="2015-11" db="EMBL/GenBank/DDBJ databases">
        <title>Expanding the genomic diversity of Burkholderia species for the development of highly accurate diagnostics.</title>
        <authorList>
            <person name="Sahl J."/>
            <person name="Keim P."/>
            <person name="Wagner D."/>
        </authorList>
    </citation>
    <scope>NUCLEOTIDE SEQUENCE [LARGE SCALE GENOMIC DNA]</scope>
    <source>
        <strain evidence="1 2">MSMB2167WGS</strain>
    </source>
</reference>
<evidence type="ECO:0000313" key="2">
    <source>
        <dbReference type="Proteomes" id="UP000062998"/>
    </source>
</evidence>
<dbReference type="SUPFAM" id="SSF48452">
    <property type="entry name" value="TPR-like"/>
    <property type="match status" value="1"/>
</dbReference>
<organism evidence="1 2">
    <name type="scientific">Burkholderia ubonensis</name>
    <dbReference type="NCBI Taxonomy" id="101571"/>
    <lineage>
        <taxon>Bacteria</taxon>
        <taxon>Pseudomonadati</taxon>
        <taxon>Pseudomonadota</taxon>
        <taxon>Betaproteobacteria</taxon>
        <taxon>Burkholderiales</taxon>
        <taxon>Burkholderiaceae</taxon>
        <taxon>Burkholderia</taxon>
        <taxon>Burkholderia cepacia complex</taxon>
    </lineage>
</organism>
<dbReference type="InterPro" id="IPR011990">
    <property type="entry name" value="TPR-like_helical_dom_sf"/>
</dbReference>
<name>A0A107END1_9BURK</name>
<dbReference type="AlphaFoldDB" id="A0A107END1"/>
<protein>
    <submittedName>
        <fullName evidence="1">Uncharacterized protein</fullName>
    </submittedName>
</protein>
<dbReference type="Proteomes" id="UP000062998">
    <property type="component" value="Unassembled WGS sequence"/>
</dbReference>
<dbReference type="OrthoDB" id="9029053at2"/>
<comment type="caution">
    <text evidence="1">The sequence shown here is derived from an EMBL/GenBank/DDBJ whole genome shotgun (WGS) entry which is preliminary data.</text>
</comment>
<gene>
    <name evidence="1" type="ORF">WL73_23290</name>
</gene>
<accession>A0A107END1</accession>
<dbReference type="Gene3D" id="1.25.40.10">
    <property type="entry name" value="Tetratricopeptide repeat domain"/>
    <property type="match status" value="1"/>
</dbReference>
<dbReference type="EMBL" id="LPIX01000092">
    <property type="protein sequence ID" value="KWD96378.1"/>
    <property type="molecule type" value="Genomic_DNA"/>
</dbReference>
<dbReference type="RefSeq" id="WP_060326603.1">
    <property type="nucleotide sequence ID" value="NZ_LPIU01000025.1"/>
</dbReference>
<evidence type="ECO:0000313" key="1">
    <source>
        <dbReference type="EMBL" id="KWD96378.1"/>
    </source>
</evidence>